<dbReference type="GO" id="GO:0016887">
    <property type="term" value="F:ATP hydrolysis activity"/>
    <property type="evidence" value="ECO:0007669"/>
    <property type="project" value="InterPro"/>
</dbReference>
<feature type="transmembrane region" description="Helical" evidence="7">
    <location>
        <begin position="147"/>
        <end position="165"/>
    </location>
</feature>
<dbReference type="PANTHER" id="PTHR24221:SF646">
    <property type="entry name" value="HAEMOLYSIN SECRETION ATP-BINDING PROTEIN"/>
    <property type="match status" value="1"/>
</dbReference>
<evidence type="ECO:0000313" key="10">
    <source>
        <dbReference type="Proteomes" id="UP000823935"/>
    </source>
</evidence>
<feature type="transmembrane region" description="Helical" evidence="7">
    <location>
        <begin position="30"/>
        <end position="49"/>
    </location>
</feature>
<evidence type="ECO:0000256" key="1">
    <source>
        <dbReference type="ARBA" id="ARBA00004651"/>
    </source>
</evidence>
<dbReference type="InterPro" id="IPR036640">
    <property type="entry name" value="ABC1_TM_sf"/>
</dbReference>
<evidence type="ECO:0000256" key="3">
    <source>
        <dbReference type="ARBA" id="ARBA00022741"/>
    </source>
</evidence>
<dbReference type="Pfam" id="PF00005">
    <property type="entry name" value="ABC_tran"/>
    <property type="match status" value="1"/>
</dbReference>
<dbReference type="InterPro" id="IPR039421">
    <property type="entry name" value="Type_1_exporter"/>
</dbReference>
<keyword evidence="6 7" id="KW-0472">Membrane</keyword>
<dbReference type="CDD" id="cd03228">
    <property type="entry name" value="ABCC_MRP_Like"/>
    <property type="match status" value="1"/>
</dbReference>
<evidence type="ECO:0000256" key="4">
    <source>
        <dbReference type="ARBA" id="ARBA00022840"/>
    </source>
</evidence>
<dbReference type="GO" id="GO:0005524">
    <property type="term" value="F:ATP binding"/>
    <property type="evidence" value="ECO:0007669"/>
    <property type="project" value="UniProtKB-KW"/>
</dbReference>
<dbReference type="Proteomes" id="UP000823935">
    <property type="component" value="Unassembled WGS sequence"/>
</dbReference>
<reference evidence="9" key="1">
    <citation type="submission" date="2020-10" db="EMBL/GenBank/DDBJ databases">
        <authorList>
            <person name="Gilroy R."/>
        </authorList>
    </citation>
    <scope>NUCLEOTIDE SEQUENCE</scope>
    <source>
        <strain evidence="9">CHK190-19873</strain>
    </source>
</reference>
<dbReference type="AlphaFoldDB" id="A0A9D1EW80"/>
<dbReference type="PROSITE" id="PS50893">
    <property type="entry name" value="ABC_TRANSPORTER_2"/>
    <property type="match status" value="1"/>
</dbReference>
<comment type="subcellular location">
    <subcellularLocation>
        <location evidence="1">Cell membrane</location>
        <topology evidence="1">Multi-pass membrane protein</topology>
    </subcellularLocation>
</comment>
<dbReference type="GO" id="GO:0034040">
    <property type="term" value="F:ATPase-coupled lipid transmembrane transporter activity"/>
    <property type="evidence" value="ECO:0007669"/>
    <property type="project" value="TreeGrafter"/>
</dbReference>
<feature type="transmembrane region" description="Helical" evidence="7">
    <location>
        <begin position="258"/>
        <end position="282"/>
    </location>
</feature>
<comment type="caution">
    <text evidence="9">The sequence shown here is derived from an EMBL/GenBank/DDBJ whole genome shotgun (WGS) entry which is preliminary data.</text>
</comment>
<dbReference type="EMBL" id="DVIQ01000113">
    <property type="protein sequence ID" value="HIS33128.1"/>
    <property type="molecule type" value="Genomic_DNA"/>
</dbReference>
<dbReference type="Gene3D" id="1.20.1560.10">
    <property type="entry name" value="ABC transporter type 1, transmembrane domain"/>
    <property type="match status" value="1"/>
</dbReference>
<evidence type="ECO:0000313" key="9">
    <source>
        <dbReference type="EMBL" id="HIS33128.1"/>
    </source>
</evidence>
<name>A0A9D1EW80_9FIRM</name>
<evidence type="ECO:0000259" key="8">
    <source>
        <dbReference type="PROSITE" id="PS50893"/>
    </source>
</evidence>
<keyword evidence="2 7" id="KW-0812">Transmembrane</keyword>
<feature type="transmembrane region" description="Helical" evidence="7">
    <location>
        <begin position="69"/>
        <end position="90"/>
    </location>
</feature>
<evidence type="ECO:0000256" key="2">
    <source>
        <dbReference type="ARBA" id="ARBA00022692"/>
    </source>
</evidence>
<sequence>MEKEKSAKNKGRAVRAYVFWLRTLYRESPAFVWLYLAEIPVTVGIFLAGAYLPSVLTADITAGEPVGRIVLNLAVLGGLLVFLQALRVWLHRTQEIRDDEIRLRHVSQMVKEVLNTEYKNVEKGDFQNRFMELTRLHLWNGNFSSKFMQALQTAGTAAAGLLLYTGMLSGLSLWLLAVILVCTAANYFVAIRCNRWESENRHKWWPLDLKMQYLSRNLGSYEVAKDVHLYHMAPWLKKLYDRTLKERLHFTFRMQANYYVMALAWGFTGLIWQGAAYGYLIWAVCAERILPSEFVLYIGLLLGFAQWCSAITRSVQSLHEQALYVEEHQSFMDKLKPEEEGDKEPLLLKKGHIPEICFRNVTFQYPGTDKPVIKNLNLTLKPGENLALVGLNGAGKTTFIKLLCGFYDPTQGEILIDGISRSRYTRESWMRCISGVFQDMGFFPVSLRDNLAPEGGADAGRMEECLKMADLAEKTASLPAGLETLFGVGIQEGAAEFSGGEGQRLMLARAFYKDAPLLVLDEPTAALDPLAESRLYERYRQFSENKTTVFISHRLASTRFCDRILLMENGEIAETETHEELMRQQGSYARMYLLQSKYYQQEEAGLEGEMSL</sequence>
<keyword evidence="5 7" id="KW-1133">Transmembrane helix</keyword>
<feature type="domain" description="ABC transporter" evidence="8">
    <location>
        <begin position="356"/>
        <end position="594"/>
    </location>
</feature>
<feature type="transmembrane region" description="Helical" evidence="7">
    <location>
        <begin position="171"/>
        <end position="191"/>
    </location>
</feature>
<keyword evidence="4 9" id="KW-0067">ATP-binding</keyword>
<keyword evidence="3" id="KW-0547">Nucleotide-binding</keyword>
<proteinExistence type="predicted"/>
<evidence type="ECO:0000256" key="7">
    <source>
        <dbReference type="SAM" id="Phobius"/>
    </source>
</evidence>
<dbReference type="InterPro" id="IPR027417">
    <property type="entry name" value="P-loop_NTPase"/>
</dbReference>
<dbReference type="InterPro" id="IPR003439">
    <property type="entry name" value="ABC_transporter-like_ATP-bd"/>
</dbReference>
<dbReference type="SUPFAM" id="SSF90123">
    <property type="entry name" value="ABC transporter transmembrane region"/>
    <property type="match status" value="1"/>
</dbReference>
<dbReference type="SMART" id="SM00382">
    <property type="entry name" value="AAA"/>
    <property type="match status" value="1"/>
</dbReference>
<accession>A0A9D1EW80</accession>
<protein>
    <submittedName>
        <fullName evidence="9">ABC transporter ATP-binding protein</fullName>
    </submittedName>
</protein>
<dbReference type="GO" id="GO:0005886">
    <property type="term" value="C:plasma membrane"/>
    <property type="evidence" value="ECO:0007669"/>
    <property type="project" value="UniProtKB-SubCell"/>
</dbReference>
<evidence type="ECO:0000256" key="5">
    <source>
        <dbReference type="ARBA" id="ARBA00022989"/>
    </source>
</evidence>
<dbReference type="SUPFAM" id="SSF52540">
    <property type="entry name" value="P-loop containing nucleoside triphosphate hydrolases"/>
    <property type="match status" value="1"/>
</dbReference>
<evidence type="ECO:0000256" key="6">
    <source>
        <dbReference type="ARBA" id="ARBA00023136"/>
    </source>
</evidence>
<reference evidence="9" key="2">
    <citation type="journal article" date="2021" name="PeerJ">
        <title>Extensive microbial diversity within the chicken gut microbiome revealed by metagenomics and culture.</title>
        <authorList>
            <person name="Gilroy R."/>
            <person name="Ravi A."/>
            <person name="Getino M."/>
            <person name="Pursley I."/>
            <person name="Horton D.L."/>
            <person name="Alikhan N.F."/>
            <person name="Baker D."/>
            <person name="Gharbi K."/>
            <person name="Hall N."/>
            <person name="Watson M."/>
            <person name="Adriaenssens E.M."/>
            <person name="Foster-Nyarko E."/>
            <person name="Jarju S."/>
            <person name="Secka A."/>
            <person name="Antonio M."/>
            <person name="Oren A."/>
            <person name="Chaudhuri R.R."/>
            <person name="La Ragione R."/>
            <person name="Hildebrand F."/>
            <person name="Pallen M.J."/>
        </authorList>
    </citation>
    <scope>NUCLEOTIDE SEQUENCE</scope>
    <source>
        <strain evidence="9">CHK190-19873</strain>
    </source>
</reference>
<organism evidence="9 10">
    <name type="scientific">Candidatus Limivivens intestinipullorum</name>
    <dbReference type="NCBI Taxonomy" id="2840858"/>
    <lineage>
        <taxon>Bacteria</taxon>
        <taxon>Bacillati</taxon>
        <taxon>Bacillota</taxon>
        <taxon>Clostridia</taxon>
        <taxon>Lachnospirales</taxon>
        <taxon>Lachnospiraceae</taxon>
        <taxon>Lachnospiraceae incertae sedis</taxon>
        <taxon>Candidatus Limivivens</taxon>
    </lineage>
</organism>
<gene>
    <name evidence="9" type="ORF">IAB44_16515</name>
</gene>
<dbReference type="InterPro" id="IPR003593">
    <property type="entry name" value="AAA+_ATPase"/>
</dbReference>
<dbReference type="Gene3D" id="3.40.50.300">
    <property type="entry name" value="P-loop containing nucleotide triphosphate hydrolases"/>
    <property type="match status" value="1"/>
</dbReference>
<dbReference type="PANTHER" id="PTHR24221">
    <property type="entry name" value="ATP-BINDING CASSETTE SUB-FAMILY B"/>
    <property type="match status" value="1"/>
</dbReference>